<evidence type="ECO:0000313" key="9">
    <source>
        <dbReference type="EMBL" id="KFD73155.1"/>
    </source>
</evidence>
<protein>
    <recommendedName>
        <fullName evidence="8">LEM domain-containing protein</fullName>
    </recommendedName>
</protein>
<dbReference type="PROSITE" id="PS50954">
    <property type="entry name" value="LEM"/>
    <property type="match status" value="1"/>
</dbReference>
<dbReference type="Proteomes" id="UP000030758">
    <property type="component" value="Unassembled WGS sequence"/>
</dbReference>
<keyword evidence="5" id="KW-0539">Nucleus</keyword>
<dbReference type="Gene3D" id="1.10.720.40">
    <property type="match status" value="2"/>
</dbReference>
<feature type="region of interest" description="Disordered" evidence="6">
    <location>
        <begin position="276"/>
        <end position="325"/>
    </location>
</feature>
<sequence length="707" mass="80786">MEKSIDMNSTIMPDEEIVQNLERLQIPHGPITRSTRRTYILAIEKAQRQQCLQNSNNADPVTDGEHVEEPLQISQSGRARQSGRETLTSSQKATREYKAVVKSLTPPVPSTGKKYSSRMSTPQLRQSSSVGISSASYVKHSPIVKTEEDDRPTMSISDIENRRPIQLNDSEGNAGTFQPGRSQYRLPDAQVPNEFYGDDKNAPLAVSSEIMSDEEIERNLSILKIPHGEITRSTRRSYILAIQKAKGHYRTSEWLRNGFSNSVQWLNINLLSARPTRRNGKRSKSQSHQPSLTPTLANVPSMGVVRSQKRPNSVSRSFESDRLGETREPFRSANGLLFSNCLSVITADGRDAAVDNGNDYEDSFETFNPRGNVQSRFNLSHYGLSDNIFEYGSYTTSTLNMAYPQPITRSSSWIGSMLNGVYSCAMNTWAIVKRKVGDIFYLNITKPYRYTTSSQSIYGRHERYRKWLLTGWWPILLFIFAILTTASVLCVSHPQRICVTLFAALLYGAFWDTVNVMYHPMLLPLVFVVCAFMGGYAACAYKKRMPIEAYGQHQQVVDMTETIIHYMKLRNAMDIRHGLMDSFARVDDVRDILIPRWQRERMDPIWEKAVQFISGNEKVCHIRTKRLRIFGGKEVLVWQWIEVADRGQRVRVEETLLNELRSDVTIIYICVRSNSVNALFVFLYLQRQLYLPTAATVFIRRMDNVRK</sequence>
<dbReference type="Gene3D" id="1.10.10.1180">
    <property type="entry name" value="MAN1, winged-helix domain"/>
    <property type="match status" value="1"/>
</dbReference>
<evidence type="ECO:0000256" key="5">
    <source>
        <dbReference type="ARBA" id="ARBA00023242"/>
    </source>
</evidence>
<dbReference type="GO" id="GO:0006998">
    <property type="term" value="P:nuclear envelope organization"/>
    <property type="evidence" value="ECO:0007669"/>
    <property type="project" value="TreeGrafter"/>
</dbReference>
<feature type="transmembrane region" description="Helical" evidence="7">
    <location>
        <begin position="522"/>
        <end position="541"/>
    </location>
</feature>
<accession>A0A085NUK9</accession>
<comment type="subcellular location">
    <subcellularLocation>
        <location evidence="1">Nucleus inner membrane</location>
        <topology evidence="1">Multi-pass membrane protein</topology>
    </subcellularLocation>
</comment>
<dbReference type="EMBL" id="KL367474">
    <property type="protein sequence ID" value="KFD73155.1"/>
    <property type="molecule type" value="Genomic_DNA"/>
</dbReference>
<dbReference type="AlphaFoldDB" id="A0A085NUK9"/>
<gene>
    <name evidence="9" type="ORF">M514_04832</name>
</gene>
<feature type="compositionally biased region" description="Basic residues" evidence="6">
    <location>
        <begin position="276"/>
        <end position="285"/>
    </location>
</feature>
<feature type="region of interest" description="Disordered" evidence="6">
    <location>
        <begin position="55"/>
        <end position="132"/>
    </location>
</feature>
<dbReference type="InterPro" id="IPR041885">
    <property type="entry name" value="MAN1_winged_helix_dom"/>
</dbReference>
<feature type="compositionally biased region" description="Polar residues" evidence="6">
    <location>
        <begin position="286"/>
        <end position="298"/>
    </location>
</feature>
<feature type="transmembrane region" description="Helical" evidence="7">
    <location>
        <begin position="471"/>
        <end position="491"/>
    </location>
</feature>
<dbReference type="SUPFAM" id="SSF63451">
    <property type="entry name" value="LEM domain"/>
    <property type="match status" value="1"/>
</dbReference>
<dbReference type="GO" id="GO:0031490">
    <property type="term" value="F:chromatin DNA binding"/>
    <property type="evidence" value="ECO:0007669"/>
    <property type="project" value="TreeGrafter"/>
</dbReference>
<dbReference type="PANTHER" id="PTHR13428:SF12">
    <property type="entry name" value="INNER NUCLEAR MEMBRANE PROTEIN MAN1"/>
    <property type="match status" value="1"/>
</dbReference>
<dbReference type="InterPro" id="IPR003887">
    <property type="entry name" value="LEM_dom"/>
</dbReference>
<feature type="compositionally biased region" description="Polar residues" evidence="6">
    <location>
        <begin position="113"/>
        <end position="126"/>
    </location>
</feature>
<evidence type="ECO:0000256" key="3">
    <source>
        <dbReference type="ARBA" id="ARBA00022989"/>
    </source>
</evidence>
<dbReference type="GO" id="GO:0005637">
    <property type="term" value="C:nuclear inner membrane"/>
    <property type="evidence" value="ECO:0007669"/>
    <property type="project" value="UniProtKB-SubCell"/>
</dbReference>
<feature type="transmembrane region" description="Helical" evidence="7">
    <location>
        <begin position="498"/>
        <end position="516"/>
    </location>
</feature>
<feature type="non-terminal residue" evidence="9">
    <location>
        <position position="707"/>
    </location>
</feature>
<reference evidence="9" key="1">
    <citation type="journal article" date="2014" name="Nat. Genet.">
        <title>Genome and transcriptome of the porcine whipworm Trichuris suis.</title>
        <authorList>
            <person name="Jex A.R."/>
            <person name="Nejsum P."/>
            <person name="Schwarz E.M."/>
            <person name="Hu L."/>
            <person name="Young N.D."/>
            <person name="Hall R.S."/>
            <person name="Korhonen P.K."/>
            <person name="Liao S."/>
            <person name="Thamsborg S."/>
            <person name="Xia J."/>
            <person name="Xu P."/>
            <person name="Wang S."/>
            <person name="Scheerlinck J.P."/>
            <person name="Hofmann A."/>
            <person name="Sternberg P.W."/>
            <person name="Wang J."/>
            <person name="Gasser R.B."/>
        </authorList>
    </citation>
    <scope>NUCLEOTIDE SEQUENCE [LARGE SCALE GENOMIC DNA]</scope>
    <source>
        <strain evidence="9">DCEP-RM93F</strain>
    </source>
</reference>
<evidence type="ECO:0000256" key="4">
    <source>
        <dbReference type="ARBA" id="ARBA00023136"/>
    </source>
</evidence>
<proteinExistence type="predicted"/>
<keyword evidence="2 7" id="KW-0812">Transmembrane</keyword>
<dbReference type="PANTHER" id="PTHR13428">
    <property type="entry name" value="INNER NUCLEAR MEMBRANE PROTEIN MAN1 LEM DOMAIN CONTAINING PROTEIN"/>
    <property type="match status" value="1"/>
</dbReference>
<evidence type="ECO:0000256" key="2">
    <source>
        <dbReference type="ARBA" id="ARBA00022692"/>
    </source>
</evidence>
<keyword evidence="3 7" id="KW-1133">Transmembrane helix</keyword>
<name>A0A085NUK9_9BILA</name>
<dbReference type="InterPro" id="IPR052277">
    <property type="entry name" value="INM_ESCRT-Associated"/>
</dbReference>
<evidence type="ECO:0000256" key="7">
    <source>
        <dbReference type="SAM" id="Phobius"/>
    </source>
</evidence>
<dbReference type="InterPro" id="IPR011015">
    <property type="entry name" value="LEM/LEM-like_dom_sf"/>
</dbReference>
<evidence type="ECO:0000259" key="8">
    <source>
        <dbReference type="PROSITE" id="PS50954"/>
    </source>
</evidence>
<dbReference type="Pfam" id="PF03020">
    <property type="entry name" value="LEM"/>
    <property type="match status" value="1"/>
</dbReference>
<feature type="domain" description="LEM" evidence="8">
    <location>
        <begin position="6"/>
        <end position="50"/>
    </location>
</feature>
<keyword evidence="4 7" id="KW-0472">Membrane</keyword>
<evidence type="ECO:0000256" key="1">
    <source>
        <dbReference type="ARBA" id="ARBA00004473"/>
    </source>
</evidence>
<evidence type="ECO:0000256" key="6">
    <source>
        <dbReference type="SAM" id="MobiDB-lite"/>
    </source>
</evidence>
<feature type="compositionally biased region" description="Polar residues" evidence="6">
    <location>
        <begin position="72"/>
        <end position="92"/>
    </location>
</feature>
<organism evidence="9">
    <name type="scientific">Trichuris suis</name>
    <name type="common">pig whipworm</name>
    <dbReference type="NCBI Taxonomy" id="68888"/>
    <lineage>
        <taxon>Eukaryota</taxon>
        <taxon>Metazoa</taxon>
        <taxon>Ecdysozoa</taxon>
        <taxon>Nematoda</taxon>
        <taxon>Enoplea</taxon>
        <taxon>Dorylaimia</taxon>
        <taxon>Trichinellida</taxon>
        <taxon>Trichuridae</taxon>
        <taxon>Trichuris</taxon>
    </lineage>
</organism>
<dbReference type="GO" id="GO:0030514">
    <property type="term" value="P:negative regulation of BMP signaling pathway"/>
    <property type="evidence" value="ECO:0007669"/>
    <property type="project" value="TreeGrafter"/>
</dbReference>